<feature type="transmembrane region" description="Helical" evidence="2">
    <location>
        <begin position="1265"/>
        <end position="1295"/>
    </location>
</feature>
<gene>
    <name evidence="5" type="ORF">GCM10009811_11070</name>
</gene>
<reference evidence="6" key="1">
    <citation type="journal article" date="2019" name="Int. J. Syst. Evol. Microbiol.">
        <title>The Global Catalogue of Microorganisms (GCM) 10K type strain sequencing project: providing services to taxonomists for standard genome sequencing and annotation.</title>
        <authorList>
            <consortium name="The Broad Institute Genomics Platform"/>
            <consortium name="The Broad Institute Genome Sequencing Center for Infectious Disease"/>
            <person name="Wu L."/>
            <person name="Ma J."/>
        </authorList>
    </citation>
    <scope>NUCLEOTIDE SEQUENCE [LARGE SCALE GENOMIC DNA]</scope>
    <source>
        <strain evidence="6">JCM 15592</strain>
    </source>
</reference>
<evidence type="ECO:0000313" key="5">
    <source>
        <dbReference type="EMBL" id="GAA1787737.1"/>
    </source>
</evidence>
<feature type="transmembrane region" description="Helical" evidence="2">
    <location>
        <begin position="339"/>
        <end position="367"/>
    </location>
</feature>
<dbReference type="EMBL" id="BAAAPO010000016">
    <property type="protein sequence ID" value="GAA1787737.1"/>
    <property type="molecule type" value="Genomic_DNA"/>
</dbReference>
<feature type="transmembrane region" description="Helical" evidence="2">
    <location>
        <begin position="387"/>
        <end position="404"/>
    </location>
</feature>
<keyword evidence="2" id="KW-0472">Membrane</keyword>
<dbReference type="InterPro" id="IPR056997">
    <property type="entry name" value="CBM_AftD"/>
</dbReference>
<evidence type="ECO:0000259" key="3">
    <source>
        <dbReference type="Pfam" id="PF11847"/>
    </source>
</evidence>
<feature type="transmembrane region" description="Helical" evidence="2">
    <location>
        <begin position="117"/>
        <end position="137"/>
    </location>
</feature>
<feature type="transmembrane region" description="Helical" evidence="2">
    <location>
        <begin position="1331"/>
        <end position="1350"/>
    </location>
</feature>
<dbReference type="Pfam" id="PF11847">
    <property type="entry name" value="GT-C_AftD"/>
    <property type="match status" value="1"/>
</dbReference>
<feature type="transmembrane region" description="Helical" evidence="2">
    <location>
        <begin position="238"/>
        <end position="258"/>
    </location>
</feature>
<dbReference type="SUPFAM" id="SSF49785">
    <property type="entry name" value="Galactose-binding domain-like"/>
    <property type="match status" value="2"/>
</dbReference>
<feature type="transmembrane region" description="Helical" evidence="2">
    <location>
        <begin position="144"/>
        <end position="163"/>
    </location>
</feature>
<dbReference type="InterPro" id="IPR008979">
    <property type="entry name" value="Galactose-bd-like_sf"/>
</dbReference>
<dbReference type="Gene3D" id="2.60.120.260">
    <property type="entry name" value="Galactose-binding domain-like"/>
    <property type="match status" value="1"/>
</dbReference>
<feature type="domain" description="Arabinofuranosyltransferase D third carbohydrate binding module" evidence="4">
    <location>
        <begin position="931"/>
        <end position="1029"/>
    </location>
</feature>
<feature type="region of interest" description="Disordered" evidence="1">
    <location>
        <begin position="1359"/>
        <end position="1379"/>
    </location>
</feature>
<evidence type="ECO:0000256" key="2">
    <source>
        <dbReference type="SAM" id="Phobius"/>
    </source>
</evidence>
<dbReference type="InterPro" id="IPR021798">
    <property type="entry name" value="AftD_N"/>
</dbReference>
<keyword evidence="6" id="KW-1185">Reference proteome</keyword>
<dbReference type="Pfam" id="PF24607">
    <property type="entry name" value="CBM_AftD"/>
    <property type="match status" value="1"/>
</dbReference>
<protein>
    <submittedName>
        <fullName evidence="5">Alpha-(1-&gt;3)-arabinofuranosyltransferase</fullName>
    </submittedName>
</protein>
<keyword evidence="2" id="KW-0812">Transmembrane</keyword>
<proteinExistence type="predicted"/>
<feature type="transmembrane region" description="Helical" evidence="2">
    <location>
        <begin position="1302"/>
        <end position="1325"/>
    </location>
</feature>
<evidence type="ECO:0000259" key="4">
    <source>
        <dbReference type="Pfam" id="PF24607"/>
    </source>
</evidence>
<organism evidence="5 6">
    <name type="scientific">Nostocoides veronense</name>
    <dbReference type="NCBI Taxonomy" id="330836"/>
    <lineage>
        <taxon>Bacteria</taxon>
        <taxon>Bacillati</taxon>
        <taxon>Actinomycetota</taxon>
        <taxon>Actinomycetes</taxon>
        <taxon>Micrococcales</taxon>
        <taxon>Intrasporangiaceae</taxon>
        <taxon>Nostocoides</taxon>
    </lineage>
</organism>
<sequence length="1379" mass="143992">MAAPYHVRVQARAERKIPHGSPSLSGSSRPTGRLLTLAGLLVVWTVAWSTPAGQIGEDTKNDLYVDAWGLMRRALHLWDPQVTWGMLQNQGYGYLFPMGPFYAVLSEVLPVWLVQRLWWSALLTIGFLATLAVLRALGYGRYGAVHVGALAYALAPRVLSTMGAISPEAQTQLLAPAILLPLVLADRGRLSTRRAAALSGVAILLCGGVNATATLLAAVPAGVWLVTRRRWWRRSLTWAWALAAAAASAWWLGPLLLLGRYSPPFLHWIENAAAVVSPLGLLDVLKGTDHWLGHLLVTGGPWWPAGWAIADSRTIVIASGMLAGASLAGLALPIRERRFLLLTLLLGLILLVLPQSGALASPMAPAMRDLLDGPLAPLRNVHKADPLVRLPFAIGLVNLLGYAARALRHRALAPAVAAGLVLVVAGPALSGVVATRGTFTEMPRQWRDAGAWLDAHADQGGAIILPSSSFAEYTWGRTIDEPLRSLTSAPYAVRDAVPLTPAGTIRLLDEVQRRAQSARDLRGAVPALLAAGVKYVVLRNDLDTRATGGDLVILTRSALVDTKAARRVAGFGQAIHNETGQRVSPVEIFALDGEATPPATLWPLASLPVVSGASEALPALQESALAAGPVIFDGDASTTANTAPRIETDTLRARTRYFGATRGHDITRTLTLAEAAEGIDYLPWPDLALRSVVTFSGGLASVTASSALSDQLSLAGLFPARRPYAALDGDPDTAWIVFGDPDPTLTIRLTTPRKIPSVRLLPTADPTVFGRTVAAATRVEITFAGQRTEAAIAPTGTRVALPAGEGAELRIRILQTAGGNPADVATGLAEVSIPDLHPGEAIALPDPQTKGPTQAIVASRDTDAFDGCVRTEDGYQCLSGGFRPAEDTGPLTRIVRTTAAGSYVVSGALMADPAHRSALLKLPGIESVTASSSRTLGAPGDPLALLDGLPETAWSPATDDRTPSIHIAFDAPQRVTGLRVRARADWLDEHAPMAVSVTRDGTREVSRLRRDGTIELTAATTRTLDVEFLPDAGTSALAAAEFSALALVGAQLPAVNTTVGVPCGSGPTLRVGGKKVPTAVIADRAALMGTAAGYWQACERIDLPAGEIMLSVGTWESMVPASLLARTADAAVAGSVRQAGQPLPTRAYAGGRRTGSVTSASFDRVLALTQNTNPGWRATLDGRALAPQIVDGYRQAFLIPTGAAGEVVVEFGPDRAYRTALLFGAVLAGGLVLTAIWPARRRAADTPEAPQRAPQSPPQVRHRRAFTALLAILGGVAVASWPGALVGLVMTVLALRVRSRGALPLAALVLATSAAIVHAVAASGLGPGSPAIAGTTRLLSLAALLCVLLAPAARVRAGAPPTASAATPPGDSSASPEPA</sequence>
<name>A0ABP4XM42_9MICO</name>
<keyword evidence="2" id="KW-1133">Transmembrane helix</keyword>
<evidence type="ECO:0000256" key="1">
    <source>
        <dbReference type="SAM" id="MobiDB-lite"/>
    </source>
</evidence>
<feature type="transmembrane region" description="Helical" evidence="2">
    <location>
        <begin position="305"/>
        <end position="332"/>
    </location>
</feature>
<feature type="domain" description="Alpha-(1-&gt;3)-arabinofuranosyltransferase N-terminal GT-C" evidence="3">
    <location>
        <begin position="44"/>
        <end position="665"/>
    </location>
</feature>
<feature type="transmembrane region" description="Helical" evidence="2">
    <location>
        <begin position="411"/>
        <end position="434"/>
    </location>
</feature>
<dbReference type="Proteomes" id="UP001499938">
    <property type="component" value="Unassembled WGS sequence"/>
</dbReference>
<comment type="caution">
    <text evidence="5">The sequence shown here is derived from an EMBL/GenBank/DDBJ whole genome shotgun (WGS) entry which is preliminary data.</text>
</comment>
<evidence type="ECO:0000313" key="6">
    <source>
        <dbReference type="Proteomes" id="UP001499938"/>
    </source>
</evidence>
<accession>A0ABP4XM42</accession>
<feature type="transmembrane region" description="Helical" evidence="2">
    <location>
        <begin position="197"/>
        <end position="226"/>
    </location>
</feature>